<dbReference type="EMBL" id="LN729571">
    <property type="protein sequence ID" value="CEP13360.1"/>
    <property type="molecule type" value="Genomic_DNA"/>
</dbReference>
<proteinExistence type="inferred from homology"/>
<evidence type="ECO:0000256" key="8">
    <source>
        <dbReference type="ARBA" id="ARBA00023136"/>
    </source>
</evidence>
<dbReference type="Pfam" id="PF07993">
    <property type="entry name" value="NAD_binding_4"/>
    <property type="match status" value="1"/>
</dbReference>
<keyword evidence="4" id="KW-0812">Transmembrane</keyword>
<evidence type="ECO:0000256" key="9">
    <source>
        <dbReference type="SAM" id="MobiDB-lite"/>
    </source>
</evidence>
<keyword evidence="5" id="KW-0735">Signal-anchor</keyword>
<dbReference type="SUPFAM" id="SSF53448">
    <property type="entry name" value="Nucleotide-diphospho-sugar transferases"/>
    <property type="match status" value="1"/>
</dbReference>
<dbReference type="Proteomes" id="UP000054107">
    <property type="component" value="Unassembled WGS sequence"/>
</dbReference>
<dbReference type="Pfam" id="PF19277">
    <property type="entry name" value="GPAT_C"/>
    <property type="match status" value="1"/>
</dbReference>
<dbReference type="InterPro" id="IPR002123">
    <property type="entry name" value="Plipid/glycerol_acylTrfase"/>
</dbReference>
<feature type="domain" description="Thioester reductase (TE)" evidence="11">
    <location>
        <begin position="12"/>
        <end position="304"/>
    </location>
</feature>
<reference evidence="13 14" key="1">
    <citation type="submission" date="2014-09" db="EMBL/GenBank/DDBJ databases">
        <authorList>
            <person name="Ellenberger Sabrina"/>
        </authorList>
    </citation>
    <scope>NUCLEOTIDE SEQUENCE [LARGE SCALE GENOMIC DNA]</scope>
    <source>
        <strain evidence="13 14">CBS 412.66</strain>
    </source>
</reference>
<dbReference type="GO" id="GO:0046354">
    <property type="term" value="P:mannan biosynthetic process"/>
    <property type="evidence" value="ECO:0007669"/>
    <property type="project" value="TreeGrafter"/>
</dbReference>
<dbReference type="GO" id="GO:0000139">
    <property type="term" value="C:Golgi membrane"/>
    <property type="evidence" value="ECO:0007669"/>
    <property type="project" value="UniProtKB-SubCell"/>
</dbReference>
<evidence type="ECO:0000259" key="11">
    <source>
        <dbReference type="Pfam" id="PF07993"/>
    </source>
</evidence>
<evidence type="ECO:0000256" key="6">
    <source>
        <dbReference type="ARBA" id="ARBA00022989"/>
    </source>
</evidence>
<dbReference type="InterPro" id="IPR013120">
    <property type="entry name" value="FAR_NAD-bd"/>
</dbReference>
<evidence type="ECO:0000259" key="10">
    <source>
        <dbReference type="Pfam" id="PF01553"/>
    </source>
</evidence>
<organism evidence="13 14">
    <name type="scientific">Parasitella parasitica</name>
    <dbReference type="NCBI Taxonomy" id="35722"/>
    <lineage>
        <taxon>Eukaryota</taxon>
        <taxon>Fungi</taxon>
        <taxon>Fungi incertae sedis</taxon>
        <taxon>Mucoromycota</taxon>
        <taxon>Mucoromycotina</taxon>
        <taxon>Mucoromycetes</taxon>
        <taxon>Mucorales</taxon>
        <taxon>Mucorineae</taxon>
        <taxon>Mucoraceae</taxon>
        <taxon>Parasitella</taxon>
    </lineage>
</organism>
<feature type="region of interest" description="Disordered" evidence="9">
    <location>
        <begin position="833"/>
        <end position="890"/>
    </location>
</feature>
<sequence>MEDYYTNKTILITGATGFVGKAVLWQLLKEAGTAIDKVYVLIRPKRVPAGSPSQRILDEIVNIPAFYKLLKYFDNSKEALRRKLIPISCDLSLSHMGLSMEDSVQMKDTNIVIHCASTSEYENSVEWNIETNVLGTVRLMDYLDGCDDVCSFIHMSPIHIYHDTPNDSNDTVISEYIYDIGLGDPEDFLKQLLGANEKELSALVKRILQKFSTLHLFTKALVEHLIAKRVNQVRHDENQGYPLAIFRSHFIGPAAVEPMPGWTAGMSGVASWLALYGHSIPVIQPDQGRQYATVFPVDYVAKCIIHSIPTIKYPGPDFVAPYAGDIMERNPAVPYHPYIFNMSTLGFIKPITWYEAYTAIQDYWTRPNNSTPSNQKLPVAGDYFSSNKTLSKARFLMQYYLRSSTNNGSNNSGINSTLHNGNSTFNFYNTPSRDYHQQQDQQKWMELASNIRNNLARQNRNRWEYNTKRFNALVDELKGIDTLYDLNWHNYFMQSCYGVHFHILHCGHHTRTSVLPTSQVCALYSHPNSASIIDSPFKSVVYTEEEMRQRVQYMIETTINSLKDPVQTIQNEKEWKPIWIEYLNDMLEDWCDEGSIEALEITSKKKMIQTRWRLKVDENNEMTKVSDRSGMPVGKVMEEAMRSLNRIQERTQLPYAWFAATFLQKLFKSMFSGIFIDKASLEKIRESVKGKRVVYVPVSKTALDPVLVWYLAIRYELPIPALVLDEALAILGPFSDLLRLAGAVFIKRDPNTRSALTTAVTAAYLQHLMQEHGAMTLILDRVRSRTGVFQKVYQDGLVEMILGQDVVFVPINVSYEEVPDIALLIAQDLQTSKRKSQANGHNNGVQRSASHRMSTPTKVSRPSESRSQRVRSRSLNGWQEEQKKKSGTEQQAMHCGRLLVGVGQPISVDDSAAGMQWADLIQREQKRATVISPISLVASILLYSRVRGNCIDLQTMKDYLEYLRVFVKDQGISMDWQDFEDSETIIFYNIRLLEKTSNLVTWDERNSGFTFKISTRSESILQLAYYANQIRELFVLDSIFAATYLSFSSLTKVAATIFIERFEFLATLFQYHFYTSWNMKEEYERLKLKYQEYMGGNEETLERIVTKVNFSRKYNQFSLLASFIYPILDSFWVTLCALSSLNDVRALPLSLVPTLSQWIGMHLISGRRTIYSEVLSTEYSQNTLQTLVRWGLLSRKSAKLILSPDAQMLMQALGLSTNDDLIVLEHESDEISELCKKIEQLRKRDEDDSLSRYIYDKCQNQIRSLAKKSTSFSKKQGAIVAEEKEEAMIQLGYALIQSMDNNATLAKIRHHYILELGDPKHPILKPILIKVNLSKMVYSSSLFSDNNHSHKMALLASNSSRSKIKIFIVLLATFIVYCVYTISHNLPTTTTRHEASNGLPAREPKSDICKTDQVLRNVDPNHTNAHIEFWRHLSEATIQVYRRRWQKFASSVEHTYMPRGVSGRGIVLVAGNRDTFDRTLTAIKLLRHMHHCKLNIEVWHLSDEQPSPTMRQELENLGATPRDLSDPQLVRPIIHRRNADKQFQIKAAAVINSAFKEVLYLDSDNVPAHDPTFLFDTPEYKSMGALFWPDFWKTHGENKIFNVLDIACEDEWEQESGQMVIDKQKSWVPLQLAWYMQKHYEIYFQFLNGDKDTFKYAWKALDKPYYMAEAFVGMAGTMVNNRFCGHTMLQYTPASDQDDDKILFVHANLLKITDKNHFIHDGQPEHPWDLAKRSSMSHANTWMKPEFYISTQGQACMDFTHRQGEPDAITEDFDQVLPDFQTNYFKFGGIGGETRY</sequence>
<protein>
    <submittedName>
        <fullName evidence="13">Uncharacterized protein</fullName>
    </submittedName>
</protein>
<evidence type="ECO:0000313" key="13">
    <source>
        <dbReference type="EMBL" id="CEP13360.1"/>
    </source>
</evidence>
<feature type="compositionally biased region" description="Polar residues" evidence="9">
    <location>
        <begin position="837"/>
        <end position="858"/>
    </location>
</feature>
<feature type="domain" description="Phospholipid/glycerol acyltransferase" evidence="10">
    <location>
        <begin position="686"/>
        <end position="813"/>
    </location>
</feature>
<dbReference type="GO" id="GO:0000026">
    <property type="term" value="F:alpha-1,2-mannosyltransferase activity"/>
    <property type="evidence" value="ECO:0007669"/>
    <property type="project" value="TreeGrafter"/>
</dbReference>
<dbReference type="GO" id="GO:0016746">
    <property type="term" value="F:acyltransferase activity"/>
    <property type="evidence" value="ECO:0007669"/>
    <property type="project" value="InterPro"/>
</dbReference>
<dbReference type="Pfam" id="PF11051">
    <property type="entry name" value="Mannosyl_trans3"/>
    <property type="match status" value="2"/>
</dbReference>
<evidence type="ECO:0000256" key="4">
    <source>
        <dbReference type="ARBA" id="ARBA00022692"/>
    </source>
</evidence>
<feature type="domain" description="GPAT/DHAPAT C-terminal" evidence="12">
    <location>
        <begin position="917"/>
        <end position="1195"/>
    </location>
</feature>
<keyword evidence="7" id="KW-0333">Golgi apparatus</keyword>
<name>A0A0B7ND89_9FUNG</name>
<gene>
    <name evidence="13" type="primary">PARPA_07421.1 scaffold 27610</name>
</gene>
<dbReference type="InterPro" id="IPR029044">
    <property type="entry name" value="Nucleotide-diphossugar_trans"/>
</dbReference>
<dbReference type="InterPro" id="IPR045520">
    <property type="entry name" value="GPAT/DHAPAT_C"/>
</dbReference>
<dbReference type="OrthoDB" id="429813at2759"/>
<comment type="similarity">
    <text evidence="2">Belongs to the MNN1/MNT family.</text>
</comment>
<dbReference type="SUPFAM" id="SSF51735">
    <property type="entry name" value="NAD(P)-binding Rossmann-fold domains"/>
    <property type="match status" value="1"/>
</dbReference>
<dbReference type="STRING" id="35722.A0A0B7ND89"/>
<evidence type="ECO:0000259" key="12">
    <source>
        <dbReference type="Pfam" id="PF19277"/>
    </source>
</evidence>
<evidence type="ECO:0000256" key="7">
    <source>
        <dbReference type="ARBA" id="ARBA00023034"/>
    </source>
</evidence>
<keyword evidence="6" id="KW-1133">Transmembrane helix</keyword>
<dbReference type="PANTHER" id="PTHR31646">
    <property type="entry name" value="ALPHA-1,2-MANNOSYLTRANSFERASE MNN2"/>
    <property type="match status" value="1"/>
</dbReference>
<keyword evidence="8" id="KW-0472">Membrane</keyword>
<evidence type="ECO:0000256" key="3">
    <source>
        <dbReference type="ARBA" id="ARBA00022679"/>
    </source>
</evidence>
<dbReference type="Pfam" id="PF01553">
    <property type="entry name" value="Acyltransferase"/>
    <property type="match status" value="1"/>
</dbReference>
<comment type="subcellular location">
    <subcellularLocation>
        <location evidence="1">Golgi apparatus membrane</location>
        <topology evidence="1">Single-pass type II membrane protein</topology>
    </subcellularLocation>
</comment>
<dbReference type="PANTHER" id="PTHR31646:SF1">
    <property type="entry name" value="ALPHA-1,2-MANNOSYLTRANSFERASE MNN2"/>
    <property type="match status" value="1"/>
</dbReference>
<dbReference type="InterPro" id="IPR022751">
    <property type="entry name" value="Alpha_mannosyltransferase"/>
</dbReference>
<evidence type="ECO:0000256" key="5">
    <source>
        <dbReference type="ARBA" id="ARBA00022968"/>
    </source>
</evidence>
<evidence type="ECO:0000313" key="14">
    <source>
        <dbReference type="Proteomes" id="UP000054107"/>
    </source>
</evidence>
<keyword evidence="14" id="KW-1185">Reference proteome</keyword>
<dbReference type="InterPro" id="IPR036291">
    <property type="entry name" value="NAD(P)-bd_dom_sf"/>
</dbReference>
<accession>A0A0B7ND89</accession>
<keyword evidence="3" id="KW-0808">Transferase</keyword>
<dbReference type="Gene3D" id="3.90.550.10">
    <property type="entry name" value="Spore Coat Polysaccharide Biosynthesis Protein SpsA, Chain A"/>
    <property type="match status" value="1"/>
</dbReference>
<dbReference type="Gene3D" id="3.40.50.720">
    <property type="entry name" value="NAD(P)-binding Rossmann-like Domain"/>
    <property type="match status" value="1"/>
</dbReference>
<evidence type="ECO:0000256" key="2">
    <source>
        <dbReference type="ARBA" id="ARBA00009105"/>
    </source>
</evidence>
<evidence type="ECO:0000256" key="1">
    <source>
        <dbReference type="ARBA" id="ARBA00004323"/>
    </source>
</evidence>